<dbReference type="PANTHER" id="PTHR45722:SF2">
    <property type="entry name" value="LARGE RIBOSOMAL SUBUNIT PROTEIN UL29-RELATED"/>
    <property type="match status" value="1"/>
</dbReference>
<name>A0ABQ4XMS9_9ASTR</name>
<dbReference type="Gene3D" id="6.10.250.3450">
    <property type="match status" value="1"/>
</dbReference>
<gene>
    <name evidence="1" type="ORF">Tco_0680950</name>
</gene>
<proteinExistence type="predicted"/>
<reference evidence="1" key="1">
    <citation type="journal article" date="2022" name="Int. J. Mol. Sci.">
        <title>Draft Genome of Tanacetum Coccineum: Genomic Comparison of Closely Related Tanacetum-Family Plants.</title>
        <authorList>
            <person name="Yamashiro T."/>
            <person name="Shiraishi A."/>
            <person name="Nakayama K."/>
            <person name="Satake H."/>
        </authorList>
    </citation>
    <scope>NUCLEOTIDE SEQUENCE</scope>
</reference>
<evidence type="ECO:0000313" key="1">
    <source>
        <dbReference type="EMBL" id="GJS66386.1"/>
    </source>
</evidence>
<sequence>MLDLWPQSIDLYLRDLSAVNLQSGEDINCSGADCDFTDPEVCYLPLDLRPKKTRAIRRRLTKHQASLKTEREKFFPLRKYAIKA</sequence>
<organism evidence="1 2">
    <name type="scientific">Tanacetum coccineum</name>
    <dbReference type="NCBI Taxonomy" id="301880"/>
    <lineage>
        <taxon>Eukaryota</taxon>
        <taxon>Viridiplantae</taxon>
        <taxon>Streptophyta</taxon>
        <taxon>Embryophyta</taxon>
        <taxon>Tracheophyta</taxon>
        <taxon>Spermatophyta</taxon>
        <taxon>Magnoliopsida</taxon>
        <taxon>eudicotyledons</taxon>
        <taxon>Gunneridae</taxon>
        <taxon>Pentapetalae</taxon>
        <taxon>asterids</taxon>
        <taxon>campanulids</taxon>
        <taxon>Asterales</taxon>
        <taxon>Asteraceae</taxon>
        <taxon>Asteroideae</taxon>
        <taxon>Anthemideae</taxon>
        <taxon>Anthemidinae</taxon>
        <taxon>Tanacetum</taxon>
    </lineage>
</organism>
<evidence type="ECO:0000313" key="2">
    <source>
        <dbReference type="Proteomes" id="UP001151760"/>
    </source>
</evidence>
<dbReference type="InterPro" id="IPR045059">
    <property type="entry name" value="Ribosomal_uL29_euk"/>
</dbReference>
<accession>A0ABQ4XMS9</accession>
<dbReference type="EMBL" id="BQNB010009644">
    <property type="protein sequence ID" value="GJS66386.1"/>
    <property type="molecule type" value="Genomic_DNA"/>
</dbReference>
<dbReference type="Proteomes" id="UP001151760">
    <property type="component" value="Unassembled WGS sequence"/>
</dbReference>
<protein>
    <submittedName>
        <fullName evidence="1">Uncharacterized protein</fullName>
    </submittedName>
</protein>
<comment type="caution">
    <text evidence="1">The sequence shown here is derived from an EMBL/GenBank/DDBJ whole genome shotgun (WGS) entry which is preliminary data.</text>
</comment>
<reference evidence="1" key="2">
    <citation type="submission" date="2022-01" db="EMBL/GenBank/DDBJ databases">
        <authorList>
            <person name="Yamashiro T."/>
            <person name="Shiraishi A."/>
            <person name="Satake H."/>
            <person name="Nakayama K."/>
        </authorList>
    </citation>
    <scope>NUCLEOTIDE SEQUENCE</scope>
</reference>
<dbReference type="PANTHER" id="PTHR45722">
    <property type="entry name" value="60S RIBOSOMAL PROTEIN L35"/>
    <property type="match status" value="1"/>
</dbReference>
<keyword evidence="2" id="KW-1185">Reference proteome</keyword>